<dbReference type="InterPro" id="IPR002145">
    <property type="entry name" value="CopG"/>
</dbReference>
<evidence type="ECO:0000313" key="2">
    <source>
        <dbReference type="EMBL" id="STZ74819.1"/>
    </source>
</evidence>
<protein>
    <recommendedName>
        <fullName evidence="1">Ribbon-helix-helix protein CopG domain-containing protein</fullName>
    </recommendedName>
</protein>
<dbReference type="EMBL" id="UGQC01000003">
    <property type="protein sequence ID" value="STZ74819.1"/>
    <property type="molecule type" value="Genomic_DNA"/>
</dbReference>
<dbReference type="Proteomes" id="UP000254107">
    <property type="component" value="Unassembled WGS sequence"/>
</dbReference>
<organism evidence="2 3">
    <name type="scientific">Moraxella lacunata</name>
    <dbReference type="NCBI Taxonomy" id="477"/>
    <lineage>
        <taxon>Bacteria</taxon>
        <taxon>Pseudomonadati</taxon>
        <taxon>Pseudomonadota</taxon>
        <taxon>Gammaproteobacteria</taxon>
        <taxon>Moraxellales</taxon>
        <taxon>Moraxellaceae</taxon>
        <taxon>Moraxella</taxon>
    </lineage>
</organism>
<dbReference type="InterPro" id="IPR013321">
    <property type="entry name" value="Arc_rbn_hlx_hlx"/>
</dbReference>
<keyword evidence="3" id="KW-1185">Reference proteome</keyword>
<dbReference type="GeneID" id="302271475"/>
<name>A0A378UDR9_MORLA</name>
<sequence>MTTNNRQKDKCFTIRVDADLLKTFQTVAKENDRPSAQLIRDFMREYIKKNKQGELKF</sequence>
<dbReference type="GO" id="GO:0006355">
    <property type="term" value="P:regulation of DNA-templated transcription"/>
    <property type="evidence" value="ECO:0007669"/>
    <property type="project" value="InterPro"/>
</dbReference>
<evidence type="ECO:0000259" key="1">
    <source>
        <dbReference type="Pfam" id="PF01402"/>
    </source>
</evidence>
<feature type="domain" description="Ribbon-helix-helix protein CopG" evidence="1">
    <location>
        <begin position="12"/>
        <end position="49"/>
    </location>
</feature>
<reference evidence="2 3" key="1">
    <citation type="submission" date="2018-06" db="EMBL/GenBank/DDBJ databases">
        <authorList>
            <consortium name="Pathogen Informatics"/>
            <person name="Doyle S."/>
        </authorList>
    </citation>
    <scope>NUCLEOTIDE SEQUENCE [LARGE SCALE GENOMIC DNA]</scope>
    <source>
        <strain evidence="2 3">NCTC7911</strain>
    </source>
</reference>
<dbReference type="SUPFAM" id="SSF47598">
    <property type="entry name" value="Ribbon-helix-helix"/>
    <property type="match status" value="1"/>
</dbReference>
<dbReference type="InterPro" id="IPR010985">
    <property type="entry name" value="Ribbon_hlx_hlx"/>
</dbReference>
<dbReference type="RefSeq" id="WP_115248413.1">
    <property type="nucleotide sequence ID" value="NZ_UGQC01000003.1"/>
</dbReference>
<evidence type="ECO:0000313" key="3">
    <source>
        <dbReference type="Proteomes" id="UP000254107"/>
    </source>
</evidence>
<dbReference type="AlphaFoldDB" id="A0A378UDR9"/>
<gene>
    <name evidence="2" type="ORF">NCTC7911_03000</name>
</gene>
<proteinExistence type="predicted"/>
<dbReference type="Gene3D" id="1.10.1220.10">
    <property type="entry name" value="Met repressor-like"/>
    <property type="match status" value="1"/>
</dbReference>
<accession>A0A378UDR9</accession>
<dbReference type="Pfam" id="PF01402">
    <property type="entry name" value="RHH_1"/>
    <property type="match status" value="1"/>
</dbReference>